<dbReference type="Proteomes" id="UP000317318">
    <property type="component" value="Chromosome"/>
</dbReference>
<dbReference type="SUPFAM" id="SSF89623">
    <property type="entry name" value="Ribose/Galactose isomerase RpiB/AlsB"/>
    <property type="match status" value="1"/>
</dbReference>
<proteinExistence type="inferred from homology"/>
<dbReference type="InterPro" id="IPR036569">
    <property type="entry name" value="RpiB_LacA_LacB_sf"/>
</dbReference>
<evidence type="ECO:0000256" key="2">
    <source>
        <dbReference type="ARBA" id="ARBA00023235"/>
    </source>
</evidence>
<comment type="similarity">
    <text evidence="1">Belongs to the LacAB/RpiB family.</text>
</comment>
<reference evidence="4 5" key="1">
    <citation type="submission" date="2019-02" db="EMBL/GenBank/DDBJ databases">
        <title>Deep-cultivation of Planctomycetes and their phenomic and genomic characterization uncovers novel biology.</title>
        <authorList>
            <person name="Wiegand S."/>
            <person name="Jogler M."/>
            <person name="Boedeker C."/>
            <person name="Pinto D."/>
            <person name="Vollmers J."/>
            <person name="Rivas-Marin E."/>
            <person name="Kohn T."/>
            <person name="Peeters S.H."/>
            <person name="Heuer A."/>
            <person name="Rast P."/>
            <person name="Oberbeckmann S."/>
            <person name="Bunk B."/>
            <person name="Jeske O."/>
            <person name="Meyerdierks A."/>
            <person name="Storesund J.E."/>
            <person name="Kallscheuer N."/>
            <person name="Luecker S."/>
            <person name="Lage O.M."/>
            <person name="Pohl T."/>
            <person name="Merkel B.J."/>
            <person name="Hornburger P."/>
            <person name="Mueller R.-W."/>
            <person name="Bruemmer F."/>
            <person name="Labrenz M."/>
            <person name="Spormann A.M."/>
            <person name="Op den Camp H."/>
            <person name="Overmann J."/>
            <person name="Amann R."/>
            <person name="Jetten M.S.M."/>
            <person name="Mascher T."/>
            <person name="Medema M.H."/>
            <person name="Devos D.P."/>
            <person name="Kaster A.-K."/>
            <person name="Ovreas L."/>
            <person name="Rohde M."/>
            <person name="Galperin M.Y."/>
            <person name="Jogler C."/>
        </authorList>
    </citation>
    <scope>NUCLEOTIDE SEQUENCE [LARGE SCALE GENOMIC DNA]</scope>
    <source>
        <strain evidence="4 5">Pan189</strain>
    </source>
</reference>
<evidence type="ECO:0000256" key="1">
    <source>
        <dbReference type="ARBA" id="ARBA00008754"/>
    </source>
</evidence>
<evidence type="ECO:0000256" key="3">
    <source>
        <dbReference type="PIRSR" id="PIRSR005384-1"/>
    </source>
</evidence>
<dbReference type="GO" id="GO:0004751">
    <property type="term" value="F:ribose-5-phosphate isomerase activity"/>
    <property type="evidence" value="ECO:0007669"/>
    <property type="project" value="TreeGrafter"/>
</dbReference>
<dbReference type="OrthoDB" id="1778624at2"/>
<keyword evidence="5" id="KW-1185">Reference proteome</keyword>
<dbReference type="PANTHER" id="PTHR30345:SF0">
    <property type="entry name" value="DNA DAMAGE-REPAIR_TOLERATION PROTEIN DRT102"/>
    <property type="match status" value="1"/>
</dbReference>
<dbReference type="GO" id="GO:0009052">
    <property type="term" value="P:pentose-phosphate shunt, non-oxidative branch"/>
    <property type="evidence" value="ECO:0007669"/>
    <property type="project" value="TreeGrafter"/>
</dbReference>
<accession>A0A517R357</accession>
<dbReference type="InterPro" id="IPR003500">
    <property type="entry name" value="RpiB_LacA_LacB"/>
</dbReference>
<name>A0A517R357_9PLAN</name>
<evidence type="ECO:0000313" key="4">
    <source>
        <dbReference type="EMBL" id="QDT38316.1"/>
    </source>
</evidence>
<dbReference type="AlphaFoldDB" id="A0A517R357"/>
<dbReference type="KEGG" id="svp:Pan189_27070"/>
<dbReference type="RefSeq" id="WP_145364438.1">
    <property type="nucleotide sequence ID" value="NZ_CP036268.1"/>
</dbReference>
<keyword evidence="2 4" id="KW-0413">Isomerase</keyword>
<dbReference type="Pfam" id="PF02502">
    <property type="entry name" value="LacAB_rpiB"/>
    <property type="match status" value="1"/>
</dbReference>
<evidence type="ECO:0000313" key="5">
    <source>
        <dbReference type="Proteomes" id="UP000317318"/>
    </source>
</evidence>
<organism evidence="4 5">
    <name type="scientific">Stratiformator vulcanicus</name>
    <dbReference type="NCBI Taxonomy" id="2527980"/>
    <lineage>
        <taxon>Bacteria</taxon>
        <taxon>Pseudomonadati</taxon>
        <taxon>Planctomycetota</taxon>
        <taxon>Planctomycetia</taxon>
        <taxon>Planctomycetales</taxon>
        <taxon>Planctomycetaceae</taxon>
        <taxon>Stratiformator</taxon>
    </lineage>
</organism>
<dbReference type="Gene3D" id="3.40.1400.10">
    <property type="entry name" value="Sugar-phosphate isomerase, RpiB/LacA/LacB"/>
    <property type="match status" value="1"/>
</dbReference>
<protein>
    <submittedName>
        <fullName evidence="4">Sugar phosphate isomerase YwlF</fullName>
        <ecNumber evidence="4">5.3.1.-</ecNumber>
    </submittedName>
</protein>
<dbReference type="InterPro" id="IPR004785">
    <property type="entry name" value="RpiB"/>
</dbReference>
<dbReference type="PIRSF" id="PIRSF005384">
    <property type="entry name" value="RpiB_LacA_B"/>
    <property type="match status" value="1"/>
</dbReference>
<dbReference type="NCBIfam" id="TIGR00689">
    <property type="entry name" value="rpiB_lacA_lacB"/>
    <property type="match status" value="1"/>
</dbReference>
<dbReference type="GO" id="GO:0019316">
    <property type="term" value="P:D-allose catabolic process"/>
    <property type="evidence" value="ECO:0007669"/>
    <property type="project" value="TreeGrafter"/>
</dbReference>
<feature type="active site" description="Proton donor" evidence="3">
    <location>
        <position position="98"/>
    </location>
</feature>
<dbReference type="NCBIfam" id="TIGR01120">
    <property type="entry name" value="rpiB"/>
    <property type="match status" value="1"/>
</dbReference>
<dbReference type="PANTHER" id="PTHR30345">
    <property type="entry name" value="RIBOSE-5-PHOSPHATE ISOMERASE B"/>
    <property type="match status" value="1"/>
</dbReference>
<dbReference type="EMBL" id="CP036268">
    <property type="protein sequence ID" value="QDT38316.1"/>
    <property type="molecule type" value="Genomic_DNA"/>
</dbReference>
<gene>
    <name evidence="4" type="primary">ywlF_2</name>
    <name evidence="4" type="ORF">Pan189_27070</name>
</gene>
<sequence length="161" mass="17590">MKIGIASDHRGYALKGRIIALLRNLEQETYDFGPDTPESVDYPDFGSTVASAVSRGELDRGILICGTGMGMAIVANKFDGVLAAPCHDDITAEMARMHNDANVLCLSSDLLGDRLVNRMVEIFLKTDFEGGRHARRIAKIRQYEADARSTAESRSAEAQEV</sequence>
<dbReference type="NCBIfam" id="NF004051">
    <property type="entry name" value="PRK05571.1"/>
    <property type="match status" value="1"/>
</dbReference>
<feature type="active site" description="Proton acceptor" evidence="3">
    <location>
        <position position="65"/>
    </location>
</feature>
<dbReference type="EC" id="5.3.1.-" evidence="4"/>